<dbReference type="AlphaFoldDB" id="A0A6J6EGH9"/>
<dbReference type="CDD" id="cd06225">
    <property type="entry name" value="HAMP"/>
    <property type="match status" value="1"/>
</dbReference>
<dbReference type="PANTHER" id="PTHR43711">
    <property type="entry name" value="TWO-COMPONENT HISTIDINE KINASE"/>
    <property type="match status" value="1"/>
</dbReference>
<dbReference type="InterPro" id="IPR003594">
    <property type="entry name" value="HATPase_dom"/>
</dbReference>
<dbReference type="CDD" id="cd00075">
    <property type="entry name" value="HATPase"/>
    <property type="match status" value="1"/>
</dbReference>
<gene>
    <name evidence="10" type="ORF">UFOPK1650_00767</name>
</gene>
<dbReference type="SMART" id="SM00387">
    <property type="entry name" value="HATPase_c"/>
    <property type="match status" value="1"/>
</dbReference>
<dbReference type="InterPro" id="IPR005467">
    <property type="entry name" value="His_kinase_dom"/>
</dbReference>
<keyword evidence="7" id="KW-0472">Membrane</keyword>
<dbReference type="InterPro" id="IPR050736">
    <property type="entry name" value="Sensor_HK_Regulatory"/>
</dbReference>
<dbReference type="Gene3D" id="1.10.287.130">
    <property type="match status" value="1"/>
</dbReference>
<dbReference type="EC" id="2.7.13.3" evidence="2"/>
<comment type="catalytic activity">
    <reaction evidence="1">
        <text>ATP + protein L-histidine = ADP + protein N-phospho-L-histidine.</text>
        <dbReference type="EC" id="2.7.13.3"/>
    </reaction>
</comment>
<dbReference type="GO" id="GO:0000155">
    <property type="term" value="F:phosphorelay sensor kinase activity"/>
    <property type="evidence" value="ECO:0007669"/>
    <property type="project" value="InterPro"/>
</dbReference>
<dbReference type="Gene3D" id="3.30.565.10">
    <property type="entry name" value="Histidine kinase-like ATPase, C-terminal domain"/>
    <property type="match status" value="1"/>
</dbReference>
<dbReference type="SUPFAM" id="SSF47384">
    <property type="entry name" value="Homodimeric domain of signal transducing histidine kinase"/>
    <property type="match status" value="1"/>
</dbReference>
<protein>
    <recommendedName>
        <fullName evidence="2">histidine kinase</fullName>
        <ecNumber evidence="2">2.7.13.3</ecNumber>
    </recommendedName>
</protein>
<dbReference type="FunFam" id="1.10.287.130:FF:000001">
    <property type="entry name" value="Two-component sensor histidine kinase"/>
    <property type="match status" value="1"/>
</dbReference>
<evidence type="ECO:0000256" key="4">
    <source>
        <dbReference type="ARBA" id="ARBA00022679"/>
    </source>
</evidence>
<dbReference type="PROSITE" id="PS50885">
    <property type="entry name" value="HAMP"/>
    <property type="match status" value="1"/>
</dbReference>
<dbReference type="PANTHER" id="PTHR43711:SF1">
    <property type="entry name" value="HISTIDINE KINASE 1"/>
    <property type="match status" value="1"/>
</dbReference>
<dbReference type="PRINTS" id="PR00344">
    <property type="entry name" value="BCTRLSENSOR"/>
</dbReference>
<evidence type="ECO:0000256" key="6">
    <source>
        <dbReference type="ARBA" id="ARBA00023012"/>
    </source>
</evidence>
<dbReference type="Pfam" id="PF00512">
    <property type="entry name" value="HisKA"/>
    <property type="match status" value="1"/>
</dbReference>
<dbReference type="Gene3D" id="6.10.340.10">
    <property type="match status" value="1"/>
</dbReference>
<dbReference type="Pfam" id="PF02518">
    <property type="entry name" value="HATPase_c"/>
    <property type="match status" value="1"/>
</dbReference>
<dbReference type="Pfam" id="PF00672">
    <property type="entry name" value="HAMP"/>
    <property type="match status" value="1"/>
</dbReference>
<keyword evidence="4" id="KW-0808">Transferase</keyword>
<evidence type="ECO:0000256" key="3">
    <source>
        <dbReference type="ARBA" id="ARBA00022553"/>
    </source>
</evidence>
<dbReference type="InterPro" id="IPR036890">
    <property type="entry name" value="HATPase_C_sf"/>
</dbReference>
<evidence type="ECO:0000256" key="5">
    <source>
        <dbReference type="ARBA" id="ARBA00022777"/>
    </source>
</evidence>
<keyword evidence="3" id="KW-0597">Phosphoprotein</keyword>
<sequence length="294" mass="32246">MIALLSRRAIRISLRPLAAVESTAEAIAEGDLSARLPTAKPHTEVGRLVSSLNQMLSRIEESFAARVESENRLRRFVADASHELRTPLTAIRGFSELYRQGVISGEEKTKELVQRIEDESIRMGTLVEDLLLLARLDQSLEIARLPVNLNEVVGGAVASARVAGPDHPIEVRLNSDESYVLGDQNRIHQVVANLLENARSHTPPGTRIVVEVIERESTTEVSVSDNGPGLEKEEQSKIFERFYRADSSRARSVKTEGSGLGLSIVKAIMQAHGGDVRVESEPGKGARFILSFPL</sequence>
<dbReference type="InterPro" id="IPR003660">
    <property type="entry name" value="HAMP_dom"/>
</dbReference>
<keyword evidence="6" id="KW-0902">Two-component regulatory system</keyword>
<dbReference type="SMART" id="SM00304">
    <property type="entry name" value="HAMP"/>
    <property type="match status" value="1"/>
</dbReference>
<evidence type="ECO:0000256" key="7">
    <source>
        <dbReference type="ARBA" id="ARBA00023136"/>
    </source>
</evidence>
<proteinExistence type="predicted"/>
<feature type="domain" description="Histidine kinase" evidence="8">
    <location>
        <begin position="79"/>
        <end position="294"/>
    </location>
</feature>
<dbReference type="InterPro" id="IPR003661">
    <property type="entry name" value="HisK_dim/P_dom"/>
</dbReference>
<evidence type="ECO:0000313" key="10">
    <source>
        <dbReference type="EMBL" id="CAB4572188.1"/>
    </source>
</evidence>
<accession>A0A6J6EGH9</accession>
<feature type="domain" description="HAMP" evidence="9">
    <location>
        <begin position="11"/>
        <end position="64"/>
    </location>
</feature>
<dbReference type="InterPro" id="IPR036097">
    <property type="entry name" value="HisK_dim/P_sf"/>
</dbReference>
<evidence type="ECO:0000256" key="2">
    <source>
        <dbReference type="ARBA" id="ARBA00012438"/>
    </source>
</evidence>
<dbReference type="InterPro" id="IPR004358">
    <property type="entry name" value="Sig_transdc_His_kin-like_C"/>
</dbReference>
<evidence type="ECO:0000259" key="9">
    <source>
        <dbReference type="PROSITE" id="PS50885"/>
    </source>
</evidence>
<dbReference type="GO" id="GO:0016020">
    <property type="term" value="C:membrane"/>
    <property type="evidence" value="ECO:0007669"/>
    <property type="project" value="InterPro"/>
</dbReference>
<name>A0A6J6EGH9_9ZZZZ</name>
<dbReference type="SUPFAM" id="SSF55874">
    <property type="entry name" value="ATPase domain of HSP90 chaperone/DNA topoisomerase II/histidine kinase"/>
    <property type="match status" value="1"/>
</dbReference>
<reference evidence="10" key="1">
    <citation type="submission" date="2020-05" db="EMBL/GenBank/DDBJ databases">
        <authorList>
            <person name="Chiriac C."/>
            <person name="Salcher M."/>
            <person name="Ghai R."/>
            <person name="Kavagutti S V."/>
        </authorList>
    </citation>
    <scope>NUCLEOTIDE SEQUENCE</scope>
</reference>
<organism evidence="10">
    <name type="scientific">freshwater metagenome</name>
    <dbReference type="NCBI Taxonomy" id="449393"/>
    <lineage>
        <taxon>unclassified sequences</taxon>
        <taxon>metagenomes</taxon>
        <taxon>ecological metagenomes</taxon>
    </lineage>
</organism>
<dbReference type="SMART" id="SM00388">
    <property type="entry name" value="HisKA"/>
    <property type="match status" value="1"/>
</dbReference>
<dbReference type="SUPFAM" id="SSF158472">
    <property type="entry name" value="HAMP domain-like"/>
    <property type="match status" value="1"/>
</dbReference>
<dbReference type="CDD" id="cd00082">
    <property type="entry name" value="HisKA"/>
    <property type="match status" value="1"/>
</dbReference>
<dbReference type="FunFam" id="3.30.565.10:FF:000006">
    <property type="entry name" value="Sensor histidine kinase WalK"/>
    <property type="match status" value="1"/>
</dbReference>
<evidence type="ECO:0000256" key="1">
    <source>
        <dbReference type="ARBA" id="ARBA00000085"/>
    </source>
</evidence>
<evidence type="ECO:0000259" key="8">
    <source>
        <dbReference type="PROSITE" id="PS50109"/>
    </source>
</evidence>
<dbReference type="EMBL" id="CAEZTJ010000111">
    <property type="protein sequence ID" value="CAB4572188.1"/>
    <property type="molecule type" value="Genomic_DNA"/>
</dbReference>
<keyword evidence="5" id="KW-0418">Kinase</keyword>
<dbReference type="PROSITE" id="PS50109">
    <property type="entry name" value="HIS_KIN"/>
    <property type="match status" value="1"/>
</dbReference>